<keyword evidence="3" id="KW-1185">Reference proteome</keyword>
<accession>A0A8H6FM40</accession>
<gene>
    <name evidence="2" type="ORF">HO173_010766</name>
</gene>
<reference evidence="2 3" key="1">
    <citation type="journal article" date="2020" name="Genomics">
        <title>Complete, high-quality genomes from long-read metagenomic sequencing of two wolf lichen thalli reveals enigmatic genome architecture.</title>
        <authorList>
            <person name="McKenzie S.K."/>
            <person name="Walston R.F."/>
            <person name="Allen J.L."/>
        </authorList>
    </citation>
    <scope>NUCLEOTIDE SEQUENCE [LARGE SCALE GENOMIC DNA]</scope>
    <source>
        <strain evidence="2">WasteWater2</strain>
    </source>
</reference>
<organism evidence="2 3">
    <name type="scientific">Letharia columbiana</name>
    <dbReference type="NCBI Taxonomy" id="112416"/>
    <lineage>
        <taxon>Eukaryota</taxon>
        <taxon>Fungi</taxon>
        <taxon>Dikarya</taxon>
        <taxon>Ascomycota</taxon>
        <taxon>Pezizomycotina</taxon>
        <taxon>Lecanoromycetes</taxon>
        <taxon>OSLEUM clade</taxon>
        <taxon>Lecanoromycetidae</taxon>
        <taxon>Lecanorales</taxon>
        <taxon>Lecanorineae</taxon>
        <taxon>Parmeliaceae</taxon>
        <taxon>Letharia</taxon>
    </lineage>
</organism>
<proteinExistence type="predicted"/>
<sequence>MQRHMANTTSIYQEGIFHPSTSLGMTAMAPPPPPRRGSENQYLGHKLIDDFRLQSNETPIFLPPVHSAETPLLTPLDLLAPLKPLRPGSPLVEMQQNLSAMQNIISQRLLLAKEYGTSLAIEGAFRKAEWERDRARRMGQTRGAGSTGASTHAAKNSPYIDWNPIKMAAKPPADMLPSTTATRPRSRTTIPVMGPTSMTESPLIVHSSLYHPSSIGNMHAAFTNQDPPPAAFDKVALTIQHRVPNPVTGTSDPYHATVSVPSSVSLNELKQAVWAGMQNDSTGSAPQALALRGWIESLVVHWDVDKQVYHHFPPTTELRDESLETMLVCLRDVKGYDWVEVGFETP</sequence>
<dbReference type="GeneID" id="59292412"/>
<evidence type="ECO:0000313" key="2">
    <source>
        <dbReference type="EMBL" id="KAF6231066.1"/>
    </source>
</evidence>
<dbReference type="RefSeq" id="XP_037160499.1">
    <property type="nucleotide sequence ID" value="XM_037312651.1"/>
</dbReference>
<feature type="region of interest" description="Disordered" evidence="1">
    <location>
        <begin position="170"/>
        <end position="197"/>
    </location>
</feature>
<feature type="compositionally biased region" description="Low complexity" evidence="1">
    <location>
        <begin position="177"/>
        <end position="189"/>
    </location>
</feature>
<evidence type="ECO:0000313" key="3">
    <source>
        <dbReference type="Proteomes" id="UP000578531"/>
    </source>
</evidence>
<name>A0A8H6FM40_9LECA</name>
<dbReference type="OrthoDB" id="10440452at2759"/>
<evidence type="ECO:0000256" key="1">
    <source>
        <dbReference type="SAM" id="MobiDB-lite"/>
    </source>
</evidence>
<protein>
    <submittedName>
        <fullName evidence="2">Uncharacterized protein</fullName>
    </submittedName>
</protein>
<dbReference type="Proteomes" id="UP000578531">
    <property type="component" value="Unassembled WGS sequence"/>
</dbReference>
<comment type="caution">
    <text evidence="2">The sequence shown here is derived from an EMBL/GenBank/DDBJ whole genome shotgun (WGS) entry which is preliminary data.</text>
</comment>
<dbReference type="EMBL" id="JACCJC010000061">
    <property type="protein sequence ID" value="KAF6231066.1"/>
    <property type="molecule type" value="Genomic_DNA"/>
</dbReference>
<dbReference type="AlphaFoldDB" id="A0A8H6FM40"/>